<proteinExistence type="predicted"/>
<organism evidence="3 4">
    <name type="scientific">Eubacterium ruminantium</name>
    <dbReference type="NCBI Taxonomy" id="42322"/>
    <lineage>
        <taxon>Bacteria</taxon>
        <taxon>Bacillati</taxon>
        <taxon>Bacillota</taxon>
        <taxon>Clostridia</taxon>
        <taxon>Eubacteriales</taxon>
        <taxon>Eubacteriaceae</taxon>
        <taxon>Eubacterium</taxon>
    </lineage>
</organism>
<keyword evidence="1" id="KW-0812">Transmembrane</keyword>
<name>A0A1T4MHA3_9FIRM</name>
<dbReference type="EMBL" id="FUXA01000007">
    <property type="protein sequence ID" value="SJZ66158.1"/>
    <property type="molecule type" value="Genomic_DNA"/>
</dbReference>
<dbReference type="Pfam" id="PF12158">
    <property type="entry name" value="DUF3592"/>
    <property type="match status" value="1"/>
</dbReference>
<keyword evidence="4" id="KW-1185">Reference proteome</keyword>
<evidence type="ECO:0000313" key="4">
    <source>
        <dbReference type="Proteomes" id="UP000189857"/>
    </source>
</evidence>
<sequence>MNKNMIMGLAGVILIGIGLFLAFLKPDELKKEIDSYTGETVATATSVIRVRRGRNGHAYKTTVKFEVDGTTYQKKGYIHSYVRRGEQFTVRYNPDNPKKNYIEGFDNSPTFFKIMGFILAGLGAVVLLVTVFDIIKQKE</sequence>
<evidence type="ECO:0000313" key="3">
    <source>
        <dbReference type="EMBL" id="SJZ66158.1"/>
    </source>
</evidence>
<keyword evidence="1" id="KW-0472">Membrane</keyword>
<feature type="transmembrane region" description="Helical" evidence="1">
    <location>
        <begin position="114"/>
        <end position="135"/>
    </location>
</feature>
<dbReference type="InterPro" id="IPR021994">
    <property type="entry name" value="DUF3592"/>
</dbReference>
<dbReference type="OrthoDB" id="2225958at2"/>
<reference evidence="3 4" key="1">
    <citation type="submission" date="2017-02" db="EMBL/GenBank/DDBJ databases">
        <authorList>
            <person name="Peterson S.W."/>
        </authorList>
    </citation>
    <scope>NUCLEOTIDE SEQUENCE [LARGE SCALE GENOMIC DNA]</scope>
    <source>
        <strain evidence="3 4">ATCC 17233</strain>
    </source>
</reference>
<feature type="transmembrane region" description="Helical" evidence="1">
    <location>
        <begin position="7"/>
        <end position="24"/>
    </location>
</feature>
<keyword evidence="1" id="KW-1133">Transmembrane helix</keyword>
<dbReference type="RefSeq" id="WP_078787065.1">
    <property type="nucleotide sequence ID" value="NZ_FMTO01000006.1"/>
</dbReference>
<gene>
    <name evidence="3" type="ORF">SAMN02745110_01219</name>
</gene>
<evidence type="ECO:0000256" key="1">
    <source>
        <dbReference type="SAM" id="Phobius"/>
    </source>
</evidence>
<protein>
    <recommendedName>
        <fullName evidence="2">DUF3592 domain-containing protein</fullName>
    </recommendedName>
</protein>
<dbReference type="AlphaFoldDB" id="A0A1T4MHA3"/>
<accession>A0A1T4MHA3</accession>
<feature type="domain" description="DUF3592" evidence="2">
    <location>
        <begin position="38"/>
        <end position="105"/>
    </location>
</feature>
<evidence type="ECO:0000259" key="2">
    <source>
        <dbReference type="Pfam" id="PF12158"/>
    </source>
</evidence>
<dbReference type="Proteomes" id="UP000189857">
    <property type="component" value="Unassembled WGS sequence"/>
</dbReference>